<proteinExistence type="predicted"/>
<dbReference type="HOGENOM" id="CLU_2385035_0_0_9"/>
<evidence type="ECO:0000313" key="1">
    <source>
        <dbReference type="EMBL" id="AEW04960.1"/>
    </source>
</evidence>
<dbReference type="CDD" id="cd02980">
    <property type="entry name" value="TRX_Fd_family"/>
    <property type="match status" value="1"/>
</dbReference>
<dbReference type="PATRIC" id="fig|679936.5.peg.1528"/>
<gene>
    <name evidence="1" type="ordered locus">Sulac_1463</name>
</gene>
<sequence>MARGNRVTEARLRWFLCDGPDCRRRGARRLWQIAHETSGSPGAVVVRTECLGLCPGGPFVWGYPAVGPIGPLAENRWRDYWARGDGPAKEGDSH</sequence>
<dbReference type="KEGG" id="sap:Sulac_1463"/>
<reference evidence="2" key="1">
    <citation type="submission" date="2011-12" db="EMBL/GenBank/DDBJ databases">
        <title>The complete genome of chromosome of Sulfobacillus acidophilus DSM 10332.</title>
        <authorList>
            <person name="Lucas S."/>
            <person name="Han J."/>
            <person name="Lapidus A."/>
            <person name="Bruce D."/>
            <person name="Goodwin L."/>
            <person name="Pitluck S."/>
            <person name="Peters L."/>
            <person name="Kyrpides N."/>
            <person name="Mavromatis K."/>
            <person name="Ivanova N."/>
            <person name="Mikhailova N."/>
            <person name="Chertkov O."/>
            <person name="Saunders E."/>
            <person name="Detter J.C."/>
            <person name="Tapia R."/>
            <person name="Han C."/>
            <person name="Land M."/>
            <person name="Hauser L."/>
            <person name="Markowitz V."/>
            <person name="Cheng J.-F."/>
            <person name="Hugenholtz P."/>
            <person name="Woyke T."/>
            <person name="Wu D."/>
            <person name="Pukall R."/>
            <person name="Gehrich-Schroeter G."/>
            <person name="Schneider S."/>
            <person name="Klenk H.-P."/>
            <person name="Eisen J.A."/>
        </authorList>
    </citation>
    <scope>NUCLEOTIDE SEQUENCE [LARGE SCALE GENOMIC DNA]</scope>
    <source>
        <strain evidence="2">ATCC 700253 / DSM 10332 / NAL</strain>
    </source>
</reference>
<accession>G8TX52</accession>
<name>G8TX52_SULAD</name>
<evidence type="ECO:0008006" key="3">
    <source>
        <dbReference type="Google" id="ProtNLM"/>
    </source>
</evidence>
<evidence type="ECO:0000313" key="2">
    <source>
        <dbReference type="Proteomes" id="UP000005439"/>
    </source>
</evidence>
<organism evidence="1 2">
    <name type="scientific">Sulfobacillus acidophilus (strain ATCC 700253 / DSM 10332 / NAL)</name>
    <dbReference type="NCBI Taxonomy" id="679936"/>
    <lineage>
        <taxon>Bacteria</taxon>
        <taxon>Bacillati</taxon>
        <taxon>Bacillota</taxon>
        <taxon>Clostridia</taxon>
        <taxon>Eubacteriales</taxon>
        <taxon>Clostridiales Family XVII. Incertae Sedis</taxon>
        <taxon>Sulfobacillus</taxon>
    </lineage>
</organism>
<protein>
    <recommendedName>
        <fullName evidence="3">(2Fe-2S) ferredoxin domain-containing protein</fullName>
    </recommendedName>
</protein>
<dbReference type="EMBL" id="CP003179">
    <property type="protein sequence ID" value="AEW04960.1"/>
    <property type="molecule type" value="Genomic_DNA"/>
</dbReference>
<reference evidence="1 2" key="2">
    <citation type="journal article" date="2012" name="Stand. Genomic Sci.">
        <title>Complete genome sequence of the moderately thermophilic mineral-sulfide-oxidizing firmicute Sulfobacillus acidophilus type strain (NAL(T)).</title>
        <authorList>
            <person name="Anderson I."/>
            <person name="Chertkov O."/>
            <person name="Chen A."/>
            <person name="Saunders E."/>
            <person name="Lapidus A."/>
            <person name="Nolan M."/>
            <person name="Lucas S."/>
            <person name="Hammon N."/>
            <person name="Deshpande S."/>
            <person name="Cheng J.F."/>
            <person name="Han C."/>
            <person name="Tapia R."/>
            <person name="Goodwin L.A."/>
            <person name="Pitluck S."/>
            <person name="Liolios K."/>
            <person name="Pagani I."/>
            <person name="Ivanova N."/>
            <person name="Mikhailova N."/>
            <person name="Pati A."/>
            <person name="Palaniappan K."/>
            <person name="Land M."/>
            <person name="Pan C."/>
            <person name="Rohde M."/>
            <person name="Pukall R."/>
            <person name="Goker M."/>
            <person name="Detter J.C."/>
            <person name="Woyke T."/>
            <person name="Bristow J."/>
            <person name="Eisen J.A."/>
            <person name="Markowitz V."/>
            <person name="Hugenholtz P."/>
            <person name="Kyrpides N.C."/>
            <person name="Klenk H.P."/>
            <person name="Mavromatis K."/>
        </authorList>
    </citation>
    <scope>NUCLEOTIDE SEQUENCE [LARGE SCALE GENOMIC DNA]</scope>
    <source>
        <strain evidence="2">ATCC 700253 / DSM 10332 / NAL</strain>
    </source>
</reference>
<keyword evidence="2" id="KW-1185">Reference proteome</keyword>
<dbReference type="Proteomes" id="UP000005439">
    <property type="component" value="Chromosome"/>
</dbReference>
<dbReference type="AlphaFoldDB" id="G8TX52"/>
<dbReference type="InterPro" id="IPR036249">
    <property type="entry name" value="Thioredoxin-like_sf"/>
</dbReference>
<dbReference type="SUPFAM" id="SSF52833">
    <property type="entry name" value="Thioredoxin-like"/>
    <property type="match status" value="1"/>
</dbReference>